<dbReference type="CDD" id="cd00037">
    <property type="entry name" value="CLECT"/>
    <property type="match status" value="1"/>
</dbReference>
<dbReference type="PANTHER" id="PTHR22801">
    <property type="entry name" value="LITHOSTATHINE"/>
    <property type="match status" value="1"/>
</dbReference>
<keyword evidence="2" id="KW-0732">Signal</keyword>
<proteinExistence type="evidence at transcript level"/>
<reference evidence="4" key="1">
    <citation type="submission" date="2020-04" db="EMBL/GenBank/DDBJ databases">
        <authorList>
            <person name="Neveu A P."/>
        </authorList>
    </citation>
    <scope>NUCLEOTIDE SEQUENCE</scope>
    <source>
        <tissue evidence="4">Whole embryo</tissue>
    </source>
</reference>
<evidence type="ECO:0000256" key="2">
    <source>
        <dbReference type="SAM" id="SignalP"/>
    </source>
</evidence>
<keyword evidence="1" id="KW-0472">Membrane</keyword>
<evidence type="ECO:0000259" key="3">
    <source>
        <dbReference type="PROSITE" id="PS50041"/>
    </source>
</evidence>
<feature type="transmembrane region" description="Helical" evidence="1">
    <location>
        <begin position="370"/>
        <end position="389"/>
    </location>
</feature>
<dbReference type="SMART" id="SM00034">
    <property type="entry name" value="CLECT"/>
    <property type="match status" value="2"/>
</dbReference>
<dbReference type="EMBL" id="LR786346">
    <property type="protein sequence ID" value="CAB3260321.1"/>
    <property type="molecule type" value="mRNA"/>
</dbReference>
<evidence type="ECO:0000313" key="4">
    <source>
        <dbReference type="EMBL" id="CAB3260321.1"/>
    </source>
</evidence>
<sequence length="393" mass="43804">MTFKELLLLLCVLPCSWSIVCQPRSWPCAVCGGAAVHDNVAVYYQVVGNPAASFSFPLPSGTCVEPKFITLTHNVRVFFVGEQYNFYQAATYCRERGALLLFKPTSTIQSQIAHHLNHVRIIFRITRWWIGLDEIGIEGALHWSNGETLQPTDYTNWISPLPNDDIVDCVETALHHGWKWGLDGCLGRKGFVCQEVNCHHPALVSVSEPRVYATCSRLCGSHEECVGGSCKCNRAFFVLDCAYPSSIRPLAEKNDFGKTFVFFREKLTYSDASDFCIASGGTLAIPSTEDRHKFFLKTAVDSNLHKHVKAVWLGMSDKAVEGVWKFYTGAVVNLPHDFGGLVICVFSFNPFFQCLYFILVPLIIDIQTKLGYLGAIGFAIALRAALSLYNMCP</sequence>
<evidence type="ECO:0000256" key="1">
    <source>
        <dbReference type="SAM" id="Phobius"/>
    </source>
</evidence>
<accession>A0A6F9DGU7</accession>
<gene>
    <name evidence="4" type="primary">LOC100175103-001</name>
</gene>
<organism evidence="4">
    <name type="scientific">Phallusia mammillata</name>
    <dbReference type="NCBI Taxonomy" id="59560"/>
    <lineage>
        <taxon>Eukaryota</taxon>
        <taxon>Metazoa</taxon>
        <taxon>Chordata</taxon>
        <taxon>Tunicata</taxon>
        <taxon>Ascidiacea</taxon>
        <taxon>Phlebobranchia</taxon>
        <taxon>Ascidiidae</taxon>
        <taxon>Phallusia</taxon>
    </lineage>
</organism>
<protein>
    <submittedName>
        <fullName evidence="4">Uncharacterized protein LOC100175103</fullName>
    </submittedName>
</protein>
<feature type="domain" description="C-type lectin" evidence="3">
    <location>
        <begin position="79"/>
        <end position="194"/>
    </location>
</feature>
<feature type="transmembrane region" description="Helical" evidence="1">
    <location>
        <begin position="338"/>
        <end position="363"/>
    </location>
</feature>
<name>A0A6F9DGU7_9ASCI</name>
<feature type="signal peptide" evidence="2">
    <location>
        <begin position="1"/>
        <end position="18"/>
    </location>
</feature>
<keyword evidence="1" id="KW-0812">Transmembrane</keyword>
<dbReference type="SUPFAM" id="SSF56436">
    <property type="entry name" value="C-type lectin-like"/>
    <property type="match status" value="2"/>
</dbReference>
<dbReference type="InterPro" id="IPR016187">
    <property type="entry name" value="CTDL_fold"/>
</dbReference>
<dbReference type="AlphaFoldDB" id="A0A6F9DGU7"/>
<dbReference type="PROSITE" id="PS50041">
    <property type="entry name" value="C_TYPE_LECTIN_2"/>
    <property type="match status" value="1"/>
</dbReference>
<dbReference type="InterPro" id="IPR050801">
    <property type="entry name" value="Ca-Dep_Lectins_ImmuneDev"/>
</dbReference>
<dbReference type="InterPro" id="IPR016186">
    <property type="entry name" value="C-type_lectin-like/link_sf"/>
</dbReference>
<dbReference type="Gene3D" id="3.10.100.10">
    <property type="entry name" value="Mannose-Binding Protein A, subunit A"/>
    <property type="match status" value="2"/>
</dbReference>
<keyword evidence="1" id="KW-1133">Transmembrane helix</keyword>
<dbReference type="PANTHER" id="PTHR22801:SF63">
    <property type="entry name" value="C-TYPE LECTIN DOMAIN-CONTAINING PROTEIN"/>
    <property type="match status" value="1"/>
</dbReference>
<dbReference type="Pfam" id="PF00059">
    <property type="entry name" value="Lectin_C"/>
    <property type="match status" value="2"/>
</dbReference>
<dbReference type="InterPro" id="IPR001304">
    <property type="entry name" value="C-type_lectin-like"/>
</dbReference>
<feature type="chain" id="PRO_5026072103" evidence="2">
    <location>
        <begin position="19"/>
        <end position="393"/>
    </location>
</feature>